<evidence type="ECO:0000259" key="3">
    <source>
        <dbReference type="Pfam" id="PF17806"/>
    </source>
</evidence>
<evidence type="ECO:0000313" key="5">
    <source>
        <dbReference type="Proteomes" id="UP000044377"/>
    </source>
</evidence>
<dbReference type="InterPro" id="IPR041117">
    <property type="entry name" value="SoxA_A3"/>
</dbReference>
<dbReference type="PANTHER" id="PTHR42949:SF3">
    <property type="entry name" value="ANAEROBIC GLYCEROL-3-PHOSPHATE DEHYDROGENASE SUBUNIT B"/>
    <property type="match status" value="1"/>
</dbReference>
<dbReference type="Proteomes" id="UP000044377">
    <property type="component" value="Unassembled WGS sequence"/>
</dbReference>
<dbReference type="PRINTS" id="PR00368">
    <property type="entry name" value="FADPNR"/>
</dbReference>
<dbReference type="Gene3D" id="3.50.50.60">
    <property type="entry name" value="FAD/NAD(P)-binding domain"/>
    <property type="match status" value="2"/>
</dbReference>
<proteinExistence type="predicted"/>
<organism evidence="4 5">
    <name type="scientific">Brenneria goodwinii</name>
    <dbReference type="NCBI Taxonomy" id="1109412"/>
    <lineage>
        <taxon>Bacteria</taxon>
        <taxon>Pseudomonadati</taxon>
        <taxon>Pseudomonadota</taxon>
        <taxon>Gammaproteobacteria</taxon>
        <taxon>Enterobacterales</taxon>
        <taxon>Pectobacteriaceae</taxon>
        <taxon>Brenneria</taxon>
    </lineage>
</organism>
<keyword evidence="5" id="KW-1185">Reference proteome</keyword>
<dbReference type="STRING" id="1109412.BN1221_03322c"/>
<protein>
    <submittedName>
        <fullName evidence="4">Opine oxidase subunit A</fullName>
    </submittedName>
</protein>
<accession>A0A0G4JY96</accession>
<feature type="domain" description="FAD/NAD(P)-binding" evidence="2">
    <location>
        <begin position="6"/>
        <end position="310"/>
    </location>
</feature>
<evidence type="ECO:0000313" key="4">
    <source>
        <dbReference type="EMBL" id="CPR18642.1"/>
    </source>
</evidence>
<evidence type="ECO:0000259" key="2">
    <source>
        <dbReference type="Pfam" id="PF07992"/>
    </source>
</evidence>
<dbReference type="InterPro" id="IPR041854">
    <property type="entry name" value="BFD-like_2Fe2S-bd_dom_sf"/>
</dbReference>
<dbReference type="InterPro" id="IPR023753">
    <property type="entry name" value="FAD/NAD-binding_dom"/>
</dbReference>
<dbReference type="EMBL" id="CGIG01000001">
    <property type="protein sequence ID" value="CPR18642.1"/>
    <property type="molecule type" value="Genomic_DNA"/>
</dbReference>
<dbReference type="AlphaFoldDB" id="A0A0G4JY96"/>
<reference evidence="5" key="1">
    <citation type="submission" date="2015-01" db="EMBL/GenBank/DDBJ databases">
        <authorList>
            <person name="Paterson Steve"/>
        </authorList>
    </citation>
    <scope>NUCLEOTIDE SEQUENCE [LARGE SCALE GENOMIC DNA]</scope>
    <source>
        <strain evidence="5">OBR1</strain>
    </source>
</reference>
<feature type="domain" description="SoxA A3" evidence="3">
    <location>
        <begin position="382"/>
        <end position="454"/>
    </location>
</feature>
<dbReference type="InterPro" id="IPR017224">
    <property type="entry name" value="Opine_Oxase_asu/HCN_bsu"/>
</dbReference>
<dbReference type="Pfam" id="PF07992">
    <property type="entry name" value="Pyr_redox_2"/>
    <property type="match status" value="1"/>
</dbReference>
<dbReference type="GO" id="GO:0016491">
    <property type="term" value="F:oxidoreductase activity"/>
    <property type="evidence" value="ECO:0007669"/>
    <property type="project" value="UniProtKB-KW"/>
</dbReference>
<dbReference type="Pfam" id="PF17806">
    <property type="entry name" value="SO_alpha_A3"/>
    <property type="match status" value="1"/>
</dbReference>
<name>A0A0G4JY96_9GAMM</name>
<dbReference type="SUPFAM" id="SSF51905">
    <property type="entry name" value="FAD/NAD(P)-binding domain"/>
    <property type="match status" value="1"/>
</dbReference>
<evidence type="ECO:0000256" key="1">
    <source>
        <dbReference type="ARBA" id="ARBA00023002"/>
    </source>
</evidence>
<dbReference type="InterPro" id="IPR036188">
    <property type="entry name" value="FAD/NAD-bd_sf"/>
</dbReference>
<dbReference type="PRINTS" id="PR00411">
    <property type="entry name" value="PNDRDTASEI"/>
</dbReference>
<dbReference type="CDD" id="cd19946">
    <property type="entry name" value="GlpA-like_Fer2_BFD-like"/>
    <property type="match status" value="1"/>
</dbReference>
<dbReference type="RefSeq" id="WP_048638215.1">
    <property type="nucleotide sequence ID" value="NZ_CGIG01000001.1"/>
</dbReference>
<dbReference type="PIRSF" id="PIRSF037495">
    <property type="entry name" value="Opine_OX_OoxA/HcnB"/>
    <property type="match status" value="1"/>
</dbReference>
<keyword evidence="1" id="KW-0560">Oxidoreductase</keyword>
<dbReference type="InterPro" id="IPR051691">
    <property type="entry name" value="Metab_Enz_Cyan_OpOx_G3PDH"/>
</dbReference>
<dbReference type="PANTHER" id="PTHR42949">
    <property type="entry name" value="ANAEROBIC GLYCEROL-3-PHOSPHATE DEHYDROGENASE SUBUNIT B"/>
    <property type="match status" value="1"/>
</dbReference>
<sequence>MNKQPRTVIIGAGPAGIRAAETLVEYGLCPLVFDEAPRAGGQIYRQPPEPFQRSARQLYGFEAKPAAAVLKSFDHIAKQIDYRPETLVWNADASHLDIWRQQQQKAGRISWREIIIASGATDRILPFPGWTLPGVYSLGGAQVGLKYQGCAIGEKVVLAGSGPLLYLLAWQYKKAGVDVRAVLDYADMRQKLRALPGMSRAPKVMAKGLYFIAWLRSHGVALISNASIVDARGDDRVSALRWQSRGRPGKIEEIACDAVAFGYGLRSETQLADLLGCRFNYSEAQHAWLPEQQNGRTSQPNVYLAGDGAGILGAEAAELSGERAALLLLRQRNMAIDEQRLGELEKKLARLQRFAQGLDSAFPFPDEWAAKVPDDTVICRCEQITAGEIRRTAAETGCDEINQLKAFCRTGMGRCQGRMCGIAAAELLARIQGKTSQQVGRLRAQSPLKPIPITLQNREADDD</sequence>
<dbReference type="Gene3D" id="1.10.10.1100">
    <property type="entry name" value="BFD-like [2Fe-2S]-binding domain"/>
    <property type="match status" value="1"/>
</dbReference>
<gene>
    <name evidence="4" type="ORF">BN1221_03322c</name>
</gene>
<dbReference type="OrthoDB" id="9801699at2"/>